<reference evidence="2" key="2">
    <citation type="journal article" date="2024" name="Plant">
        <title>Genomic evolution and insights into agronomic trait innovations of Sesamum species.</title>
        <authorList>
            <person name="Miao H."/>
            <person name="Wang L."/>
            <person name="Qu L."/>
            <person name="Liu H."/>
            <person name="Sun Y."/>
            <person name="Le M."/>
            <person name="Wang Q."/>
            <person name="Wei S."/>
            <person name="Zheng Y."/>
            <person name="Lin W."/>
            <person name="Duan Y."/>
            <person name="Cao H."/>
            <person name="Xiong S."/>
            <person name="Wang X."/>
            <person name="Wei L."/>
            <person name="Li C."/>
            <person name="Ma Q."/>
            <person name="Ju M."/>
            <person name="Zhao R."/>
            <person name="Li G."/>
            <person name="Mu C."/>
            <person name="Tian Q."/>
            <person name="Mei H."/>
            <person name="Zhang T."/>
            <person name="Gao T."/>
            <person name="Zhang H."/>
        </authorList>
    </citation>
    <scope>NUCLEOTIDE SEQUENCE</scope>
    <source>
        <strain evidence="2">G02</strain>
    </source>
</reference>
<evidence type="ECO:0000256" key="1">
    <source>
        <dbReference type="SAM" id="MobiDB-lite"/>
    </source>
</evidence>
<comment type="caution">
    <text evidence="2">The sequence shown here is derived from an EMBL/GenBank/DDBJ whole genome shotgun (WGS) entry which is preliminary data.</text>
</comment>
<gene>
    <name evidence="2" type="ORF">Sradi_3808400</name>
</gene>
<dbReference type="AlphaFoldDB" id="A0AAW2Q046"/>
<evidence type="ECO:0000313" key="2">
    <source>
        <dbReference type="EMBL" id="KAL0361239.1"/>
    </source>
</evidence>
<feature type="region of interest" description="Disordered" evidence="1">
    <location>
        <begin position="1"/>
        <end position="45"/>
    </location>
</feature>
<accession>A0AAW2Q046</accession>
<evidence type="ECO:0008006" key="3">
    <source>
        <dbReference type="Google" id="ProtNLM"/>
    </source>
</evidence>
<dbReference type="EMBL" id="JACGWJ010000016">
    <property type="protein sequence ID" value="KAL0361239.1"/>
    <property type="molecule type" value="Genomic_DNA"/>
</dbReference>
<organism evidence="2">
    <name type="scientific">Sesamum radiatum</name>
    <name type="common">Black benniseed</name>
    <dbReference type="NCBI Taxonomy" id="300843"/>
    <lineage>
        <taxon>Eukaryota</taxon>
        <taxon>Viridiplantae</taxon>
        <taxon>Streptophyta</taxon>
        <taxon>Embryophyta</taxon>
        <taxon>Tracheophyta</taxon>
        <taxon>Spermatophyta</taxon>
        <taxon>Magnoliopsida</taxon>
        <taxon>eudicotyledons</taxon>
        <taxon>Gunneridae</taxon>
        <taxon>Pentapetalae</taxon>
        <taxon>asterids</taxon>
        <taxon>lamiids</taxon>
        <taxon>Lamiales</taxon>
        <taxon>Pedaliaceae</taxon>
        <taxon>Sesamum</taxon>
    </lineage>
</organism>
<sequence length="158" mass="17469">MVTETLSNPNPTNLQPPEPPDRRRTSLAARTSDHPMGGGEPLSPRAAKKVFSKSEEYFGKPGTYRGGCTINFSLEETEKLSAYLKFALWSPEFNPNIESSIAPVWIQFLELPVHLFQKKVLFGIISLIGSPLELDEATANGLRPSVARVCVEIDLMKP</sequence>
<dbReference type="PANTHER" id="PTHR31286">
    <property type="entry name" value="GLYCINE-RICH CELL WALL STRUCTURAL PROTEIN 1.8-LIKE"/>
    <property type="match status" value="1"/>
</dbReference>
<protein>
    <recommendedName>
        <fullName evidence="3">DUF4283 domain-containing protein</fullName>
    </recommendedName>
</protein>
<name>A0AAW2Q046_SESRA</name>
<reference evidence="2" key="1">
    <citation type="submission" date="2020-06" db="EMBL/GenBank/DDBJ databases">
        <authorList>
            <person name="Li T."/>
            <person name="Hu X."/>
            <person name="Zhang T."/>
            <person name="Song X."/>
            <person name="Zhang H."/>
            <person name="Dai N."/>
            <person name="Sheng W."/>
            <person name="Hou X."/>
            <person name="Wei L."/>
        </authorList>
    </citation>
    <scope>NUCLEOTIDE SEQUENCE</scope>
    <source>
        <strain evidence="2">G02</strain>
        <tissue evidence="2">Leaf</tissue>
    </source>
</reference>
<dbReference type="PANTHER" id="PTHR31286:SF179">
    <property type="entry name" value="RNASE H TYPE-1 DOMAIN-CONTAINING PROTEIN"/>
    <property type="match status" value="1"/>
</dbReference>
<proteinExistence type="predicted"/>
<dbReference type="InterPro" id="IPR040256">
    <property type="entry name" value="At4g02000-like"/>
</dbReference>